<accession>A0ABX0V9R8</accession>
<gene>
    <name evidence="2" type="ORF">HB375_04045</name>
</gene>
<keyword evidence="3" id="KW-1185">Reference proteome</keyword>
<evidence type="ECO:0000313" key="3">
    <source>
        <dbReference type="Proteomes" id="UP000707352"/>
    </source>
</evidence>
<dbReference type="RefSeq" id="WP_167671637.1">
    <property type="nucleotide sequence ID" value="NZ_JAATJS010000001.1"/>
</dbReference>
<sequence>MHDETESVATRLWRDRVQIREQERNDAQTRARIAEEKVAILMAENDRLAAENARLRALLNPDANRTRDETEQQMEALKGALLPLLSQGTGTLN</sequence>
<protein>
    <submittedName>
        <fullName evidence="2">Uncharacterized protein</fullName>
    </submittedName>
</protein>
<dbReference type="EMBL" id="JAATJS010000001">
    <property type="protein sequence ID" value="NIX75786.1"/>
    <property type="molecule type" value="Genomic_DNA"/>
</dbReference>
<name>A0ABX0V9R8_9HYPH</name>
<feature type="coiled-coil region" evidence="1">
    <location>
        <begin position="17"/>
        <end position="80"/>
    </location>
</feature>
<evidence type="ECO:0000313" key="2">
    <source>
        <dbReference type="EMBL" id="NIX75786.1"/>
    </source>
</evidence>
<dbReference type="Proteomes" id="UP000707352">
    <property type="component" value="Unassembled WGS sequence"/>
</dbReference>
<comment type="caution">
    <text evidence="2">The sequence shown here is derived from an EMBL/GenBank/DDBJ whole genome shotgun (WGS) entry which is preliminary data.</text>
</comment>
<evidence type="ECO:0000256" key="1">
    <source>
        <dbReference type="SAM" id="Coils"/>
    </source>
</evidence>
<organism evidence="2 3">
    <name type="scientific">Microvirga terricola</name>
    <dbReference type="NCBI Taxonomy" id="2719797"/>
    <lineage>
        <taxon>Bacteria</taxon>
        <taxon>Pseudomonadati</taxon>
        <taxon>Pseudomonadota</taxon>
        <taxon>Alphaproteobacteria</taxon>
        <taxon>Hyphomicrobiales</taxon>
        <taxon>Methylobacteriaceae</taxon>
        <taxon>Microvirga</taxon>
    </lineage>
</organism>
<proteinExistence type="predicted"/>
<reference evidence="2 3" key="1">
    <citation type="submission" date="2020-03" db="EMBL/GenBank/DDBJ databases">
        <title>The genome sequence of Microvirga sp. c23x22.</title>
        <authorList>
            <person name="Zhang X."/>
        </authorList>
    </citation>
    <scope>NUCLEOTIDE SEQUENCE [LARGE SCALE GENOMIC DNA]</scope>
    <source>
        <strain evidence="3">c23x22</strain>
    </source>
</reference>
<keyword evidence="1" id="KW-0175">Coiled coil</keyword>